<sequence length="240" mass="27353">MADPPKTRSQADALVARNQEQSPLLRLPGELRNKIYQLLFGDLVLDIIKVDGETETEPEHLEFQLAVRKAESTRPNPVDFTLSRAAFKNCFENLHEWVNITLASRQLFADTHLFLFKVNSLRLCAPLNYLPSDMYGLLTRSQLDAITSVRLCNSPIYREGVIIQVLPKQSVSLRITPEGHLERPRDSVVPDPPQNPFKLNQLPSLKKLIVEEYCSIGDKVELEKAMREKAGNQDLKIMYE</sequence>
<gene>
    <name evidence="1" type="ORF">FB567DRAFT_602342</name>
</gene>
<reference evidence="1" key="1">
    <citation type="journal article" date="2021" name="Nat. Commun.">
        <title>Genetic determinants of endophytism in the Arabidopsis root mycobiome.</title>
        <authorList>
            <person name="Mesny F."/>
            <person name="Miyauchi S."/>
            <person name="Thiergart T."/>
            <person name="Pickel B."/>
            <person name="Atanasova L."/>
            <person name="Karlsson M."/>
            <person name="Huettel B."/>
            <person name="Barry K.W."/>
            <person name="Haridas S."/>
            <person name="Chen C."/>
            <person name="Bauer D."/>
            <person name="Andreopoulos W."/>
            <person name="Pangilinan J."/>
            <person name="LaButti K."/>
            <person name="Riley R."/>
            <person name="Lipzen A."/>
            <person name="Clum A."/>
            <person name="Drula E."/>
            <person name="Henrissat B."/>
            <person name="Kohler A."/>
            <person name="Grigoriev I.V."/>
            <person name="Martin F.M."/>
            <person name="Hacquard S."/>
        </authorList>
    </citation>
    <scope>NUCLEOTIDE SEQUENCE</scope>
    <source>
        <strain evidence="1">MPI-SDFR-AT-0120</strain>
    </source>
</reference>
<dbReference type="PANTHER" id="PTHR38790">
    <property type="entry name" value="2EXR DOMAIN-CONTAINING PROTEIN-RELATED"/>
    <property type="match status" value="1"/>
</dbReference>
<dbReference type="AlphaFoldDB" id="A0A8K0R5M7"/>
<proteinExistence type="predicted"/>
<protein>
    <submittedName>
        <fullName evidence="1">Uncharacterized protein</fullName>
    </submittedName>
</protein>
<evidence type="ECO:0000313" key="2">
    <source>
        <dbReference type="Proteomes" id="UP000813461"/>
    </source>
</evidence>
<keyword evidence="2" id="KW-1185">Reference proteome</keyword>
<organism evidence="1 2">
    <name type="scientific">Paraphoma chrysanthemicola</name>
    <dbReference type="NCBI Taxonomy" id="798071"/>
    <lineage>
        <taxon>Eukaryota</taxon>
        <taxon>Fungi</taxon>
        <taxon>Dikarya</taxon>
        <taxon>Ascomycota</taxon>
        <taxon>Pezizomycotina</taxon>
        <taxon>Dothideomycetes</taxon>
        <taxon>Pleosporomycetidae</taxon>
        <taxon>Pleosporales</taxon>
        <taxon>Pleosporineae</taxon>
        <taxon>Phaeosphaeriaceae</taxon>
        <taxon>Paraphoma</taxon>
    </lineage>
</organism>
<name>A0A8K0R5M7_9PLEO</name>
<dbReference type="PANTHER" id="PTHR38790:SF4">
    <property type="entry name" value="2EXR DOMAIN-CONTAINING PROTEIN"/>
    <property type="match status" value="1"/>
</dbReference>
<dbReference type="EMBL" id="JAGMVJ010000010">
    <property type="protein sequence ID" value="KAH7086812.1"/>
    <property type="molecule type" value="Genomic_DNA"/>
</dbReference>
<evidence type="ECO:0000313" key="1">
    <source>
        <dbReference type="EMBL" id="KAH7086812.1"/>
    </source>
</evidence>
<dbReference type="OrthoDB" id="5413827at2759"/>
<dbReference type="Proteomes" id="UP000813461">
    <property type="component" value="Unassembled WGS sequence"/>
</dbReference>
<comment type="caution">
    <text evidence="1">The sequence shown here is derived from an EMBL/GenBank/DDBJ whole genome shotgun (WGS) entry which is preliminary data.</text>
</comment>
<accession>A0A8K0R5M7</accession>